<comment type="caution">
    <text evidence="2">The sequence shown here is derived from an EMBL/GenBank/DDBJ whole genome shotgun (WGS) entry which is preliminary data.</text>
</comment>
<dbReference type="InterPro" id="IPR001509">
    <property type="entry name" value="Epimerase_deHydtase"/>
</dbReference>
<feature type="domain" description="NAD-dependent epimerase/dehydratase" evidence="1">
    <location>
        <begin position="4"/>
        <end position="119"/>
    </location>
</feature>
<evidence type="ECO:0000313" key="2">
    <source>
        <dbReference type="EMBL" id="OAD21866.1"/>
    </source>
</evidence>
<dbReference type="Proteomes" id="UP000076962">
    <property type="component" value="Unassembled WGS sequence"/>
</dbReference>
<evidence type="ECO:0000259" key="1">
    <source>
        <dbReference type="Pfam" id="PF01370"/>
    </source>
</evidence>
<dbReference type="EMBL" id="LUTY01001332">
    <property type="protein sequence ID" value="OAD21866.1"/>
    <property type="molecule type" value="Genomic_DNA"/>
</dbReference>
<organism evidence="2 3">
    <name type="scientific">Candidatus Thiomargarita nelsonii</name>
    <dbReference type="NCBI Taxonomy" id="1003181"/>
    <lineage>
        <taxon>Bacteria</taxon>
        <taxon>Pseudomonadati</taxon>
        <taxon>Pseudomonadota</taxon>
        <taxon>Gammaproteobacteria</taxon>
        <taxon>Thiotrichales</taxon>
        <taxon>Thiotrichaceae</taxon>
        <taxon>Thiomargarita</taxon>
    </lineage>
</organism>
<dbReference type="InterPro" id="IPR036291">
    <property type="entry name" value="NAD(P)-bd_dom_sf"/>
</dbReference>
<reference evidence="2 3" key="1">
    <citation type="submission" date="2016-05" db="EMBL/GenBank/DDBJ databases">
        <title>Single-cell genome of chain-forming Candidatus Thiomargarita nelsonii and comparison to other large sulfur-oxidizing bacteria.</title>
        <authorList>
            <person name="Winkel M."/>
            <person name="Salman V."/>
            <person name="Woyke T."/>
            <person name="Schulz-Vogt H."/>
            <person name="Richter M."/>
            <person name="Flood B."/>
            <person name="Bailey J."/>
            <person name="Amann R."/>
            <person name="Mussmann M."/>
        </authorList>
    </citation>
    <scope>NUCLEOTIDE SEQUENCE [LARGE SCALE GENOMIC DNA]</scope>
    <source>
        <strain evidence="2 3">THI036</strain>
    </source>
</reference>
<sequence>MKKVLLTGATGFIGQHCPALLLTQGYEVHAIYSRIAGEAHPNVHWHKVDLLAPMQIARLIDSIRPTHLLHLAWYAIPGKYWTSSENFRWVQASLTLLQEFARRCGQRVVMAGTCAEYDDG</sequence>
<keyword evidence="3" id="KW-1185">Reference proteome</keyword>
<dbReference type="SUPFAM" id="SSF51735">
    <property type="entry name" value="NAD(P)-binding Rossmann-fold domains"/>
    <property type="match status" value="1"/>
</dbReference>
<proteinExistence type="predicted"/>
<accession>A0A176S1P7</accession>
<dbReference type="PATRIC" id="fig|1003181.4.peg.3218"/>
<protein>
    <submittedName>
        <fullName evidence="2">CDP-4-dehydro-6-deoxy-D-gulose 4-reductase</fullName>
    </submittedName>
</protein>
<dbReference type="Pfam" id="PF01370">
    <property type="entry name" value="Epimerase"/>
    <property type="match status" value="1"/>
</dbReference>
<gene>
    <name evidence="2" type="ORF">THIOM_002353</name>
</gene>
<dbReference type="Gene3D" id="3.40.50.720">
    <property type="entry name" value="NAD(P)-binding Rossmann-like Domain"/>
    <property type="match status" value="1"/>
</dbReference>
<evidence type="ECO:0000313" key="3">
    <source>
        <dbReference type="Proteomes" id="UP000076962"/>
    </source>
</evidence>
<name>A0A176S1P7_9GAMM</name>
<dbReference type="AlphaFoldDB" id="A0A176S1P7"/>